<sequence length="89" mass="9719">MDDEEEAFLLEALTPLVRRGSQSNQRSVVNETALFQKLEALLIIQGSFQSSAAPTLVNLLISKSVDLLRSNEISCIVSIIKLNSISGML</sequence>
<protein>
    <submittedName>
        <fullName evidence="1">Uncharacterized protein</fullName>
    </submittedName>
</protein>
<proteinExistence type="predicted"/>
<dbReference type="EMBL" id="BPLR01018243">
    <property type="protein sequence ID" value="GIY98014.1"/>
    <property type="molecule type" value="Genomic_DNA"/>
</dbReference>
<name>A0AAV4XVW6_CAEEX</name>
<evidence type="ECO:0000313" key="2">
    <source>
        <dbReference type="Proteomes" id="UP001054945"/>
    </source>
</evidence>
<evidence type="ECO:0000313" key="1">
    <source>
        <dbReference type="EMBL" id="GIY98014.1"/>
    </source>
</evidence>
<reference evidence="1 2" key="1">
    <citation type="submission" date="2021-06" db="EMBL/GenBank/DDBJ databases">
        <title>Caerostris extrusa draft genome.</title>
        <authorList>
            <person name="Kono N."/>
            <person name="Arakawa K."/>
        </authorList>
    </citation>
    <scope>NUCLEOTIDE SEQUENCE [LARGE SCALE GENOMIC DNA]</scope>
</reference>
<accession>A0AAV4XVW6</accession>
<dbReference type="Proteomes" id="UP001054945">
    <property type="component" value="Unassembled WGS sequence"/>
</dbReference>
<dbReference type="AlphaFoldDB" id="A0AAV4XVW6"/>
<comment type="caution">
    <text evidence="1">The sequence shown here is derived from an EMBL/GenBank/DDBJ whole genome shotgun (WGS) entry which is preliminary data.</text>
</comment>
<keyword evidence="2" id="KW-1185">Reference proteome</keyword>
<organism evidence="1 2">
    <name type="scientific">Caerostris extrusa</name>
    <name type="common">Bark spider</name>
    <name type="synonym">Caerostris bankana</name>
    <dbReference type="NCBI Taxonomy" id="172846"/>
    <lineage>
        <taxon>Eukaryota</taxon>
        <taxon>Metazoa</taxon>
        <taxon>Ecdysozoa</taxon>
        <taxon>Arthropoda</taxon>
        <taxon>Chelicerata</taxon>
        <taxon>Arachnida</taxon>
        <taxon>Araneae</taxon>
        <taxon>Araneomorphae</taxon>
        <taxon>Entelegynae</taxon>
        <taxon>Araneoidea</taxon>
        <taxon>Araneidae</taxon>
        <taxon>Caerostris</taxon>
    </lineage>
</organism>
<gene>
    <name evidence="1" type="ORF">CEXT_165181</name>
</gene>